<protein>
    <recommendedName>
        <fullName evidence="5">Ldh family oxidoreductase</fullName>
    </recommendedName>
</protein>
<evidence type="ECO:0000313" key="4">
    <source>
        <dbReference type="EMBL" id="SVB94416.1"/>
    </source>
</evidence>
<keyword evidence="2" id="KW-0560">Oxidoreductase</keyword>
<dbReference type="Gene3D" id="3.30.1370.60">
    <property type="entry name" value="Hypothetical oxidoreductase yiak, domain 2"/>
    <property type="match status" value="1"/>
</dbReference>
<dbReference type="InterPro" id="IPR043144">
    <property type="entry name" value="Mal/L-sulf/L-lact_DH-like_ah"/>
</dbReference>
<proteinExistence type="inferred from homology"/>
<dbReference type="EMBL" id="UINC01065108">
    <property type="protein sequence ID" value="SVB94416.1"/>
    <property type="molecule type" value="Genomic_DNA"/>
</dbReference>
<dbReference type="PANTHER" id="PTHR11091:SF0">
    <property type="entry name" value="MALATE DEHYDROGENASE"/>
    <property type="match status" value="1"/>
</dbReference>
<dbReference type="PANTHER" id="PTHR11091">
    <property type="entry name" value="OXIDOREDUCTASE-RELATED"/>
    <property type="match status" value="1"/>
</dbReference>
<dbReference type="SUPFAM" id="SSF89733">
    <property type="entry name" value="L-sulfolactate dehydrogenase-like"/>
    <property type="match status" value="1"/>
</dbReference>
<dbReference type="GO" id="GO:0016491">
    <property type="term" value="F:oxidoreductase activity"/>
    <property type="evidence" value="ECO:0007669"/>
    <property type="project" value="UniProtKB-KW"/>
</dbReference>
<evidence type="ECO:0000256" key="1">
    <source>
        <dbReference type="ARBA" id="ARBA00006056"/>
    </source>
</evidence>
<sequence length="197" mass="20380">MQQEGVEPSTAEAVVRHMATADLWGRHSHGLTTRFAAAVASARSGAGRRRPRVIDDAGARLVLDDTNGFGYGAGVMATDHLIERAGDHSLASVALRNTSHTGMLGFLADRGARAGIVTLGFTHCRPMVTPPGGKAALFGSNPIAFGFPAEPDPILVDLSTAAVTYGALIVHRQDGTTLPDGVALDEDGNPTTDAEAA</sequence>
<evidence type="ECO:0000256" key="3">
    <source>
        <dbReference type="SAM" id="MobiDB-lite"/>
    </source>
</evidence>
<accession>A0A382I490</accession>
<dbReference type="Gene3D" id="1.10.1530.10">
    <property type="match status" value="1"/>
</dbReference>
<name>A0A382I490_9ZZZZ</name>
<dbReference type="InterPro" id="IPR003767">
    <property type="entry name" value="Malate/L-lactate_DH-like"/>
</dbReference>
<organism evidence="4">
    <name type="scientific">marine metagenome</name>
    <dbReference type="NCBI Taxonomy" id="408172"/>
    <lineage>
        <taxon>unclassified sequences</taxon>
        <taxon>metagenomes</taxon>
        <taxon>ecological metagenomes</taxon>
    </lineage>
</organism>
<dbReference type="AlphaFoldDB" id="A0A382I490"/>
<dbReference type="InterPro" id="IPR043143">
    <property type="entry name" value="Mal/L-sulf/L-lact_DH-like_NADP"/>
</dbReference>
<evidence type="ECO:0000256" key="2">
    <source>
        <dbReference type="ARBA" id="ARBA00023002"/>
    </source>
</evidence>
<feature type="region of interest" description="Disordered" evidence="3">
    <location>
        <begin position="178"/>
        <end position="197"/>
    </location>
</feature>
<gene>
    <name evidence="4" type="ORF">METZ01_LOCUS247270</name>
</gene>
<dbReference type="Pfam" id="PF02615">
    <property type="entry name" value="Ldh_2"/>
    <property type="match status" value="1"/>
</dbReference>
<reference evidence="4" key="1">
    <citation type="submission" date="2018-05" db="EMBL/GenBank/DDBJ databases">
        <authorList>
            <person name="Lanie J.A."/>
            <person name="Ng W.-L."/>
            <person name="Kazmierczak K.M."/>
            <person name="Andrzejewski T.M."/>
            <person name="Davidsen T.M."/>
            <person name="Wayne K.J."/>
            <person name="Tettelin H."/>
            <person name="Glass J.I."/>
            <person name="Rusch D."/>
            <person name="Podicherti R."/>
            <person name="Tsui H.-C.T."/>
            <person name="Winkler M.E."/>
        </authorList>
    </citation>
    <scope>NUCLEOTIDE SEQUENCE</scope>
</reference>
<feature type="non-terminal residue" evidence="4">
    <location>
        <position position="197"/>
    </location>
</feature>
<evidence type="ECO:0008006" key="5">
    <source>
        <dbReference type="Google" id="ProtNLM"/>
    </source>
</evidence>
<dbReference type="InterPro" id="IPR036111">
    <property type="entry name" value="Mal/L-sulfo/L-lacto_DH-like_sf"/>
</dbReference>
<comment type="similarity">
    <text evidence="1">Belongs to the LDH2/MDH2 oxidoreductase family.</text>
</comment>